<dbReference type="Proteomes" id="UP000003815">
    <property type="component" value="Unassembled WGS sequence"/>
</dbReference>
<dbReference type="EMBL" id="AFQT01000035">
    <property type="protein sequence ID" value="EGP68612.1"/>
    <property type="molecule type" value="Genomic_DNA"/>
</dbReference>
<name>F9HCG0_STRMT</name>
<organism evidence="2 3">
    <name type="scientific">Streptococcus mitis SK1073</name>
    <dbReference type="NCBI Taxonomy" id="1008452"/>
    <lineage>
        <taxon>Bacteria</taxon>
        <taxon>Bacillati</taxon>
        <taxon>Bacillota</taxon>
        <taxon>Bacilli</taxon>
        <taxon>Lactobacillales</taxon>
        <taxon>Streptococcaceae</taxon>
        <taxon>Streptococcus</taxon>
        <taxon>Streptococcus mitis group</taxon>
    </lineage>
</organism>
<dbReference type="AlphaFoldDB" id="F9HCG0"/>
<evidence type="ECO:0000313" key="2">
    <source>
        <dbReference type="EMBL" id="EGP68612.1"/>
    </source>
</evidence>
<proteinExistence type="predicted"/>
<gene>
    <name evidence="2" type="ORF">HMPREF9958_0828</name>
</gene>
<reference evidence="2 3" key="1">
    <citation type="submission" date="2011-05" db="EMBL/GenBank/DDBJ databases">
        <authorList>
            <person name="Durkin A.S."/>
            <person name="Radune D."/>
            <person name="Hostetler J."/>
            <person name="Torralba M."/>
            <person name="Gillis M."/>
            <person name="Methe B."/>
            <person name="Sutton G."/>
            <person name="Nelson K.E."/>
        </authorList>
    </citation>
    <scope>NUCLEOTIDE SEQUENCE [LARGE SCALE GENOMIC DNA]</scope>
    <source>
        <strain evidence="2 3">SK1073</strain>
    </source>
</reference>
<protein>
    <submittedName>
        <fullName evidence="2">Uncharacterized protein</fullName>
    </submittedName>
</protein>
<evidence type="ECO:0000256" key="1">
    <source>
        <dbReference type="SAM" id="Coils"/>
    </source>
</evidence>
<dbReference type="PATRIC" id="fig|1008452.3.peg.1315"/>
<evidence type="ECO:0000313" key="3">
    <source>
        <dbReference type="Proteomes" id="UP000003815"/>
    </source>
</evidence>
<feature type="coiled-coil region" evidence="1">
    <location>
        <begin position="2"/>
        <end position="74"/>
    </location>
</feature>
<sequence>MIQQVQDKIDNLSSLEEILLNDMENGSGNLEDNINVKISVDTIEKDLFIYKGRLEKLKEQHREAINLFEMFNRTIKNYQKTKNTKSIKENEIHIE</sequence>
<keyword evidence="1" id="KW-0175">Coiled coil</keyword>
<accession>F9HCG0</accession>
<comment type="caution">
    <text evidence="2">The sequence shown here is derived from an EMBL/GenBank/DDBJ whole genome shotgun (WGS) entry which is preliminary data.</text>
</comment>